<evidence type="ECO:0000313" key="3">
    <source>
        <dbReference type="EMBL" id="KNF08744.1"/>
    </source>
</evidence>
<dbReference type="STRING" id="1503.CLPU_5c00510"/>
<dbReference type="SUPFAM" id="SSF81606">
    <property type="entry name" value="PP2C-like"/>
    <property type="match status" value="1"/>
</dbReference>
<evidence type="ECO:0000256" key="1">
    <source>
        <dbReference type="SAM" id="Coils"/>
    </source>
</evidence>
<feature type="coiled-coil region" evidence="1">
    <location>
        <begin position="51"/>
        <end position="93"/>
    </location>
</feature>
<keyword evidence="4" id="KW-1185">Reference proteome</keyword>
<dbReference type="RefSeq" id="WP_050354847.1">
    <property type="nucleotide sequence ID" value="NZ_LGSS01000005.1"/>
</dbReference>
<protein>
    <submittedName>
        <fullName evidence="3">Serine/threonine phosphatase Stp</fullName>
        <ecNumber evidence="3">3.1.3.16</ecNumber>
    </submittedName>
</protein>
<gene>
    <name evidence="3" type="primary">stp</name>
    <name evidence="3" type="ORF">CLPU_5c00510</name>
</gene>
<name>A0A0L0WB37_GOTPU</name>
<dbReference type="InterPro" id="IPR015655">
    <property type="entry name" value="PP2C"/>
</dbReference>
<dbReference type="NCBIfam" id="NF033484">
    <property type="entry name" value="Stp1_PP2C_phos"/>
    <property type="match status" value="1"/>
</dbReference>
<keyword evidence="3" id="KW-0378">Hydrolase</keyword>
<dbReference type="SMART" id="SM00331">
    <property type="entry name" value="PP2C_SIG"/>
    <property type="match status" value="1"/>
</dbReference>
<dbReference type="InterPro" id="IPR036457">
    <property type="entry name" value="PPM-type-like_dom_sf"/>
</dbReference>
<dbReference type="CDD" id="cd00143">
    <property type="entry name" value="PP2Cc"/>
    <property type="match status" value="1"/>
</dbReference>
<comment type="caution">
    <text evidence="3">The sequence shown here is derived from an EMBL/GenBank/DDBJ whole genome shotgun (WGS) entry which is preliminary data.</text>
</comment>
<organism evidence="3 4">
    <name type="scientific">Gottschalkia purinilytica</name>
    <name type="common">Clostridium purinilyticum</name>
    <dbReference type="NCBI Taxonomy" id="1503"/>
    <lineage>
        <taxon>Bacteria</taxon>
        <taxon>Bacillati</taxon>
        <taxon>Bacillota</taxon>
        <taxon>Tissierellia</taxon>
        <taxon>Tissierellales</taxon>
        <taxon>Gottschalkiaceae</taxon>
        <taxon>Gottschalkia</taxon>
    </lineage>
</organism>
<dbReference type="Pfam" id="PF13672">
    <property type="entry name" value="PP2C_2"/>
    <property type="match status" value="1"/>
</dbReference>
<evidence type="ECO:0000313" key="4">
    <source>
        <dbReference type="Proteomes" id="UP000037267"/>
    </source>
</evidence>
<evidence type="ECO:0000259" key="2">
    <source>
        <dbReference type="PROSITE" id="PS51746"/>
    </source>
</evidence>
<dbReference type="InterPro" id="IPR001932">
    <property type="entry name" value="PPM-type_phosphatase-like_dom"/>
</dbReference>
<dbReference type="PANTHER" id="PTHR47992">
    <property type="entry name" value="PROTEIN PHOSPHATASE"/>
    <property type="match status" value="1"/>
</dbReference>
<dbReference type="SMART" id="SM00332">
    <property type="entry name" value="PP2Cc"/>
    <property type="match status" value="1"/>
</dbReference>
<feature type="domain" description="PPM-type phosphatase" evidence="2">
    <location>
        <begin position="2"/>
        <end position="243"/>
    </location>
</feature>
<sequence>MFICACSDIGKMREINQDAYYYLDDEKLPIFIVADGMGGHKAGEIASNSSLRAVKEVYEKYKEKILNKEVEIAQFINESIKRANEEIRSEAEKEPSFKGMGTTLTMGIVFEKEIYIGHVGDSRAYLLRNKELVQITHDHSLVAELVRAGTITEEEAIVHPQKNIITRALGTDKEVEADIVTRELLEGDIILLCTDGLTNMVSNPRIKEIILNSSNLTDVCTVLANTANELGGIDNTTVMVLKVG</sequence>
<dbReference type="EMBL" id="LGSS01000005">
    <property type="protein sequence ID" value="KNF08744.1"/>
    <property type="molecule type" value="Genomic_DNA"/>
</dbReference>
<proteinExistence type="predicted"/>
<dbReference type="GO" id="GO:0004722">
    <property type="term" value="F:protein serine/threonine phosphatase activity"/>
    <property type="evidence" value="ECO:0007669"/>
    <property type="project" value="UniProtKB-EC"/>
</dbReference>
<keyword evidence="1" id="KW-0175">Coiled coil</keyword>
<dbReference type="OrthoDB" id="9801841at2"/>
<accession>A0A0L0WB37</accession>
<dbReference type="PROSITE" id="PS51746">
    <property type="entry name" value="PPM_2"/>
    <property type="match status" value="1"/>
</dbReference>
<dbReference type="Proteomes" id="UP000037267">
    <property type="component" value="Unassembled WGS sequence"/>
</dbReference>
<dbReference type="Gene3D" id="3.60.40.10">
    <property type="entry name" value="PPM-type phosphatase domain"/>
    <property type="match status" value="1"/>
</dbReference>
<dbReference type="AlphaFoldDB" id="A0A0L0WB37"/>
<dbReference type="EC" id="3.1.3.16" evidence="3"/>
<dbReference type="PATRIC" id="fig|1503.3.peg.2573"/>
<reference evidence="4" key="1">
    <citation type="submission" date="2015-07" db="EMBL/GenBank/DDBJ databases">
        <title>Draft genome sequence of the purine-degrading Gottschalkia purinilyticum DSM 1384 (formerly Clostridium purinilyticum).</title>
        <authorList>
            <person name="Poehlein A."/>
            <person name="Schiel-Bengelsdorf B."/>
            <person name="Bengelsdorf F.R."/>
            <person name="Daniel R."/>
            <person name="Duerre P."/>
        </authorList>
    </citation>
    <scope>NUCLEOTIDE SEQUENCE [LARGE SCALE GENOMIC DNA]</scope>
    <source>
        <strain evidence="4">DSM 1384</strain>
    </source>
</reference>